<evidence type="ECO:0000313" key="6">
    <source>
        <dbReference type="Proteomes" id="UP000597444"/>
    </source>
</evidence>
<name>A0A8J3IUD4_9CHLR</name>
<dbReference type="SUPFAM" id="SSF52317">
    <property type="entry name" value="Class I glutamine amidotransferase-like"/>
    <property type="match status" value="1"/>
</dbReference>
<dbReference type="Proteomes" id="UP000597444">
    <property type="component" value="Unassembled WGS sequence"/>
</dbReference>
<proteinExistence type="inferred from homology"/>
<comment type="caution">
    <text evidence="5">The sequence shown here is derived from an EMBL/GenBank/DDBJ whole genome shotgun (WGS) entry which is preliminary data.</text>
</comment>
<dbReference type="Gene3D" id="3.40.50.880">
    <property type="match status" value="1"/>
</dbReference>
<dbReference type="PANTHER" id="PTHR48094:SF11">
    <property type="entry name" value="GLUTATHIONE-INDEPENDENT GLYOXALASE HSP31-RELATED"/>
    <property type="match status" value="1"/>
</dbReference>
<dbReference type="AlphaFoldDB" id="A0A8J3IUD4"/>
<protein>
    <submittedName>
        <fullName evidence="5">Dimethylallyltransferase</fullName>
    </submittedName>
</protein>
<dbReference type="CDD" id="cd03141">
    <property type="entry name" value="GATase1_Hsp31_like"/>
    <property type="match status" value="1"/>
</dbReference>
<dbReference type="InterPro" id="IPR050325">
    <property type="entry name" value="Prot/Nucl_acid_deglycase"/>
</dbReference>
<dbReference type="InterPro" id="IPR002818">
    <property type="entry name" value="DJ-1/PfpI"/>
</dbReference>
<dbReference type="InterPro" id="IPR029062">
    <property type="entry name" value="Class_I_gatase-like"/>
</dbReference>
<dbReference type="RefSeq" id="WP_220209391.1">
    <property type="nucleotide sequence ID" value="NZ_BNJK01000002.1"/>
</dbReference>
<dbReference type="GO" id="GO:0005737">
    <property type="term" value="C:cytoplasm"/>
    <property type="evidence" value="ECO:0007669"/>
    <property type="project" value="TreeGrafter"/>
</dbReference>
<keyword evidence="6" id="KW-1185">Reference proteome</keyword>
<dbReference type="GO" id="GO:0019243">
    <property type="term" value="P:methylglyoxal catabolic process to D-lactate via S-lactoyl-glutathione"/>
    <property type="evidence" value="ECO:0007669"/>
    <property type="project" value="TreeGrafter"/>
</dbReference>
<dbReference type="Pfam" id="PF01965">
    <property type="entry name" value="DJ-1_PfpI"/>
    <property type="match status" value="1"/>
</dbReference>
<dbReference type="EMBL" id="BNJK01000002">
    <property type="protein sequence ID" value="GHO98690.1"/>
    <property type="molecule type" value="Genomic_DNA"/>
</dbReference>
<evidence type="ECO:0000256" key="3">
    <source>
        <dbReference type="ARBA" id="ARBA00038493"/>
    </source>
</evidence>
<gene>
    <name evidence="5" type="ORF">KSF_087380</name>
</gene>
<evidence type="ECO:0000313" key="5">
    <source>
        <dbReference type="EMBL" id="GHO98690.1"/>
    </source>
</evidence>
<comment type="similarity">
    <text evidence="3">Belongs to the peptidase C56 family. HSP31-like subfamily.</text>
</comment>
<feature type="domain" description="DJ-1/PfpI" evidence="4">
    <location>
        <begin position="28"/>
        <end position="209"/>
    </location>
</feature>
<evidence type="ECO:0000256" key="1">
    <source>
        <dbReference type="ARBA" id="ARBA00023016"/>
    </source>
</evidence>
<sequence length="228" mass="24322">MNQRVLMLVTGHNVLGSTESKTGTYLPELTDFYEVLKHEGYQVEVASPRGGQAPVDPSGLSATLWPFLPLLQQTHAFAQVQATDFDAFFLVGGHGVMWDLPEHPALIALLEHAASQDKVLAAVCHGPAGLLHLTTSGGRALVDGKQVTGFSNEEEEAMGLSEVVPFLLEDALRGYGGLYTSAPAWQPHVVTDGTLITEQNPASARGVAQAVCALLRPEPKSKEEEVAS</sequence>
<organism evidence="5 6">
    <name type="scientific">Reticulibacter mediterranei</name>
    <dbReference type="NCBI Taxonomy" id="2778369"/>
    <lineage>
        <taxon>Bacteria</taxon>
        <taxon>Bacillati</taxon>
        <taxon>Chloroflexota</taxon>
        <taxon>Ktedonobacteria</taxon>
        <taxon>Ktedonobacterales</taxon>
        <taxon>Reticulibacteraceae</taxon>
        <taxon>Reticulibacter</taxon>
    </lineage>
</organism>
<accession>A0A8J3IUD4</accession>
<dbReference type="GO" id="GO:0019172">
    <property type="term" value="F:glyoxalase III activity"/>
    <property type="evidence" value="ECO:0007669"/>
    <property type="project" value="TreeGrafter"/>
</dbReference>
<keyword evidence="2" id="KW-0456">Lyase</keyword>
<evidence type="ECO:0000256" key="2">
    <source>
        <dbReference type="ARBA" id="ARBA00023239"/>
    </source>
</evidence>
<reference evidence="5" key="1">
    <citation type="submission" date="2020-10" db="EMBL/GenBank/DDBJ databases">
        <title>Taxonomic study of unclassified bacteria belonging to the class Ktedonobacteria.</title>
        <authorList>
            <person name="Yabe S."/>
            <person name="Wang C.M."/>
            <person name="Zheng Y."/>
            <person name="Sakai Y."/>
            <person name="Cavaletti L."/>
            <person name="Monciardini P."/>
            <person name="Donadio S."/>
        </authorList>
    </citation>
    <scope>NUCLEOTIDE SEQUENCE</scope>
    <source>
        <strain evidence="5">ID150040</strain>
    </source>
</reference>
<dbReference type="PANTHER" id="PTHR48094">
    <property type="entry name" value="PROTEIN/NUCLEIC ACID DEGLYCASE DJ-1-RELATED"/>
    <property type="match status" value="1"/>
</dbReference>
<evidence type="ECO:0000259" key="4">
    <source>
        <dbReference type="Pfam" id="PF01965"/>
    </source>
</evidence>
<keyword evidence="1" id="KW-0346">Stress response</keyword>